<feature type="domain" description="Protein kinase" evidence="13">
    <location>
        <begin position="336"/>
        <end position="619"/>
    </location>
</feature>
<keyword evidence="6 11" id="KW-1133">Transmembrane helix</keyword>
<dbReference type="GO" id="GO:0004016">
    <property type="term" value="F:adenylate cyclase activity"/>
    <property type="evidence" value="ECO:0007669"/>
    <property type="project" value="TreeGrafter"/>
</dbReference>
<keyword evidence="8" id="KW-0325">Glycoprotein</keyword>
<dbReference type="InterPro" id="IPR028082">
    <property type="entry name" value="Peripla_BP_I"/>
</dbReference>
<evidence type="ECO:0000256" key="2">
    <source>
        <dbReference type="ARBA" id="ARBA00004167"/>
    </source>
</evidence>
<dbReference type="InterPro" id="IPR050401">
    <property type="entry name" value="Cyclic_nucleotide_synthase"/>
</dbReference>
<dbReference type="WBParaSite" id="MBELARI_LOCUS18814">
    <property type="protein sequence ID" value="MBELARI_LOCUS18814"/>
    <property type="gene ID" value="MBELARI_LOCUS18814"/>
</dbReference>
<evidence type="ECO:0000256" key="1">
    <source>
        <dbReference type="ARBA" id="ARBA00001436"/>
    </source>
</evidence>
<dbReference type="InterPro" id="IPR000719">
    <property type="entry name" value="Prot_kinase_dom"/>
</dbReference>
<dbReference type="Pfam" id="PF00211">
    <property type="entry name" value="Guanylate_cyc"/>
    <property type="match status" value="1"/>
</dbReference>
<dbReference type="EC" id="4.6.1.2" evidence="3"/>
<evidence type="ECO:0000256" key="6">
    <source>
        <dbReference type="ARBA" id="ARBA00022989"/>
    </source>
</evidence>
<evidence type="ECO:0000259" key="13">
    <source>
        <dbReference type="PROSITE" id="PS50011"/>
    </source>
</evidence>
<keyword evidence="15" id="KW-1185">Reference proteome</keyword>
<dbReference type="GO" id="GO:0001653">
    <property type="term" value="F:peptide receptor activity"/>
    <property type="evidence" value="ECO:0007669"/>
    <property type="project" value="TreeGrafter"/>
</dbReference>
<dbReference type="SUPFAM" id="SSF53822">
    <property type="entry name" value="Periplasmic binding protein-like I"/>
    <property type="match status" value="1"/>
</dbReference>
<dbReference type="PANTHER" id="PTHR11920:SF255">
    <property type="entry name" value="RECEPTOR-TYPE GUANYLATE CYCLASE GCY-25"/>
    <property type="match status" value="1"/>
</dbReference>
<comment type="subcellular location">
    <subcellularLocation>
        <location evidence="2">Membrane</location>
        <topology evidence="2">Single-pass membrane protein</topology>
    </subcellularLocation>
</comment>
<evidence type="ECO:0000256" key="8">
    <source>
        <dbReference type="ARBA" id="ARBA00023180"/>
    </source>
</evidence>
<dbReference type="Pfam" id="PF07714">
    <property type="entry name" value="PK_Tyr_Ser-Thr"/>
    <property type="match status" value="1"/>
</dbReference>
<evidence type="ECO:0000256" key="11">
    <source>
        <dbReference type="SAM" id="Phobius"/>
    </source>
</evidence>
<dbReference type="GO" id="GO:0035556">
    <property type="term" value="P:intracellular signal transduction"/>
    <property type="evidence" value="ECO:0007669"/>
    <property type="project" value="InterPro"/>
</dbReference>
<dbReference type="Pfam" id="PF01094">
    <property type="entry name" value="ANF_receptor"/>
    <property type="match status" value="1"/>
</dbReference>
<dbReference type="Proteomes" id="UP000887575">
    <property type="component" value="Unassembled WGS sequence"/>
</dbReference>
<evidence type="ECO:0000313" key="16">
    <source>
        <dbReference type="WBParaSite" id="MBELARI_LOCUS18814"/>
    </source>
</evidence>
<dbReference type="Gene3D" id="3.30.70.1230">
    <property type="entry name" value="Nucleotide cyclase"/>
    <property type="match status" value="1"/>
</dbReference>
<dbReference type="Gene3D" id="6.10.250.780">
    <property type="match status" value="1"/>
</dbReference>
<keyword evidence="12" id="KW-0732">Signal</keyword>
<feature type="chain" id="PRO_5041915009" description="guanylate cyclase" evidence="12">
    <location>
        <begin position="21"/>
        <end position="873"/>
    </location>
</feature>
<dbReference type="SUPFAM" id="SSF55073">
    <property type="entry name" value="Nucleotide cyclase"/>
    <property type="match status" value="1"/>
</dbReference>
<dbReference type="GO" id="GO:0004672">
    <property type="term" value="F:protein kinase activity"/>
    <property type="evidence" value="ECO:0007669"/>
    <property type="project" value="InterPro"/>
</dbReference>
<keyword evidence="4 11" id="KW-0812">Transmembrane</keyword>
<dbReference type="GO" id="GO:0004383">
    <property type="term" value="F:guanylate cyclase activity"/>
    <property type="evidence" value="ECO:0007669"/>
    <property type="project" value="UniProtKB-EC"/>
</dbReference>
<dbReference type="InterPro" id="IPR029787">
    <property type="entry name" value="Nucleotide_cyclase"/>
</dbReference>
<organism evidence="15 16">
    <name type="scientific">Mesorhabditis belari</name>
    <dbReference type="NCBI Taxonomy" id="2138241"/>
    <lineage>
        <taxon>Eukaryota</taxon>
        <taxon>Metazoa</taxon>
        <taxon>Ecdysozoa</taxon>
        <taxon>Nematoda</taxon>
        <taxon>Chromadorea</taxon>
        <taxon>Rhabditida</taxon>
        <taxon>Rhabditina</taxon>
        <taxon>Rhabditomorpha</taxon>
        <taxon>Rhabditoidea</taxon>
        <taxon>Rhabditidae</taxon>
        <taxon>Mesorhabditinae</taxon>
        <taxon>Mesorhabditis</taxon>
    </lineage>
</organism>
<dbReference type="AlphaFoldDB" id="A0AAF3EXB2"/>
<evidence type="ECO:0000256" key="7">
    <source>
        <dbReference type="ARBA" id="ARBA00023136"/>
    </source>
</evidence>
<proteinExistence type="predicted"/>
<feature type="transmembrane region" description="Helical" evidence="11">
    <location>
        <begin position="274"/>
        <end position="296"/>
    </location>
</feature>
<dbReference type="PROSITE" id="PS50125">
    <property type="entry name" value="GUANYLATE_CYCLASE_2"/>
    <property type="match status" value="1"/>
</dbReference>
<evidence type="ECO:0000256" key="5">
    <source>
        <dbReference type="ARBA" id="ARBA00022741"/>
    </source>
</evidence>
<dbReference type="InterPro" id="IPR011009">
    <property type="entry name" value="Kinase-like_dom_sf"/>
</dbReference>
<dbReference type="PANTHER" id="PTHR11920">
    <property type="entry name" value="GUANYLYL CYCLASE"/>
    <property type="match status" value="1"/>
</dbReference>
<evidence type="ECO:0000256" key="9">
    <source>
        <dbReference type="ARBA" id="ARBA00023239"/>
    </source>
</evidence>
<dbReference type="SUPFAM" id="SSF56112">
    <property type="entry name" value="Protein kinase-like (PK-like)"/>
    <property type="match status" value="1"/>
</dbReference>
<evidence type="ECO:0000256" key="4">
    <source>
        <dbReference type="ARBA" id="ARBA00022692"/>
    </source>
</evidence>
<reference evidence="16" key="1">
    <citation type="submission" date="2024-02" db="UniProtKB">
        <authorList>
            <consortium name="WormBaseParasite"/>
        </authorList>
    </citation>
    <scope>IDENTIFICATION</scope>
</reference>
<dbReference type="CDD" id="cd07302">
    <property type="entry name" value="CHD"/>
    <property type="match status" value="1"/>
</dbReference>
<keyword evidence="9" id="KW-0456">Lyase</keyword>
<evidence type="ECO:0000259" key="14">
    <source>
        <dbReference type="PROSITE" id="PS50125"/>
    </source>
</evidence>
<evidence type="ECO:0000256" key="10">
    <source>
        <dbReference type="ARBA" id="ARBA00023293"/>
    </source>
</evidence>
<feature type="domain" description="Guanylate cyclase" evidence="14">
    <location>
        <begin position="694"/>
        <end position="825"/>
    </location>
</feature>
<protein>
    <recommendedName>
        <fullName evidence="3">guanylate cyclase</fullName>
        <ecNumber evidence="3">4.6.1.2</ecNumber>
    </recommendedName>
</protein>
<keyword evidence="7 11" id="KW-0472">Membrane</keyword>
<sequence length="873" mass="99599">MDIDFFQILLFVYFLESAFPLKVGYLKAAHVRDNIIENCSIGKNIELFTERACEDFDGLDAAVTLEHTENVDLFLAEGCESEAETISRLVERWGKLFITAQSLAPNDKGKTTLVATRNTTFGLGRALAVTALHLNWTHLTTPTSTQEIIKRSIYKYNVQSFSSLSDSLQLCEILSSGYSSMESFVNQSFHGELSHFFVSSSGILLPDWELHFFDGSNETLVAKISGNNTWSWSFTEKLIALEMVLEDCGREWIFQLPPAIPLCGFDGLSCSNRLIYLAVAAILFVLSVPLSLAWYFQKKEHELQKMSWRIGHNQVRFNGSNDLGSSAASEKLRLSSFRTNSLACSTFGSLGESCKIAQVFGKKVTVKSYFQRRPVDISRKDMEHLNELHSLTHSNINSFVGISFDSGTELLVLWTFCTRHSLEDLFFIKEHKLGRNFLASFLRQILRGLHHIHNSPLRCHGALFLSNCVVDSYWVVKLTDFGIRPFIKEKVKQKDLFELPILVNELPRKFLQHSPEFLSELLAMNELPIGNHQTDIYQMGMIIYQILFRQIPFSEYRHPMEEVIKKIIDQKDSKATIPLRPKVPEETEYTLRLRSIMQQCWIGKAAQRPTLSKIQDALFREFGAESKGTLMDSMIAMVDEYSNHLEEIVEQRTEEIQSLQKRTEHLLYQLLPRTVADQLREGRPVPPQLHQAVSLLAVDVCDFTTLCENSTPLQIIEMLNRLYGKFDCFVEKYQAFKVENVGDAYLLISGIPKVDHYQHLVEVCRLALKFREFALNDYKIPHHPEKKLRLKMGINSGPLASGILGIAAPRFCVFGDTVNLTFRMAATCEPDKIQVNEITARIILEKFSSEFHLEERGVVDIKGKGKQTTFYIK</sequence>
<dbReference type="GO" id="GO:0007168">
    <property type="term" value="P:receptor guanylyl cyclase signaling pathway"/>
    <property type="evidence" value="ECO:0007669"/>
    <property type="project" value="TreeGrafter"/>
</dbReference>
<dbReference type="GO" id="GO:0005886">
    <property type="term" value="C:plasma membrane"/>
    <property type="evidence" value="ECO:0007669"/>
    <property type="project" value="TreeGrafter"/>
</dbReference>
<accession>A0AAF3EXB2</accession>
<dbReference type="InterPro" id="IPR001245">
    <property type="entry name" value="Ser-Thr/Tyr_kinase_cat_dom"/>
</dbReference>
<name>A0AAF3EXB2_9BILA</name>
<dbReference type="InterPro" id="IPR001828">
    <property type="entry name" value="ANF_lig-bd_rcpt"/>
</dbReference>
<keyword evidence="5" id="KW-0547">Nucleotide-binding</keyword>
<evidence type="ECO:0000256" key="12">
    <source>
        <dbReference type="SAM" id="SignalP"/>
    </source>
</evidence>
<dbReference type="Gene3D" id="3.40.50.2300">
    <property type="match status" value="1"/>
</dbReference>
<dbReference type="InterPro" id="IPR001054">
    <property type="entry name" value="A/G_cyclase"/>
</dbReference>
<evidence type="ECO:0000313" key="15">
    <source>
        <dbReference type="Proteomes" id="UP000887575"/>
    </source>
</evidence>
<dbReference type="GO" id="GO:0005524">
    <property type="term" value="F:ATP binding"/>
    <property type="evidence" value="ECO:0007669"/>
    <property type="project" value="InterPro"/>
</dbReference>
<comment type="catalytic activity">
    <reaction evidence="1">
        <text>GTP = 3',5'-cyclic GMP + diphosphate</text>
        <dbReference type="Rhea" id="RHEA:13665"/>
        <dbReference type="ChEBI" id="CHEBI:33019"/>
        <dbReference type="ChEBI" id="CHEBI:37565"/>
        <dbReference type="ChEBI" id="CHEBI:57746"/>
        <dbReference type="EC" id="4.6.1.2"/>
    </reaction>
</comment>
<dbReference type="SMART" id="SM00044">
    <property type="entry name" value="CYCc"/>
    <property type="match status" value="1"/>
</dbReference>
<dbReference type="PROSITE" id="PS50011">
    <property type="entry name" value="PROTEIN_KINASE_DOM"/>
    <property type="match status" value="1"/>
</dbReference>
<feature type="signal peptide" evidence="12">
    <location>
        <begin position="1"/>
        <end position="20"/>
    </location>
</feature>
<dbReference type="Gene3D" id="1.10.510.10">
    <property type="entry name" value="Transferase(Phosphotransferase) domain 1"/>
    <property type="match status" value="1"/>
</dbReference>
<keyword evidence="10" id="KW-0141">cGMP biosynthesis</keyword>
<evidence type="ECO:0000256" key="3">
    <source>
        <dbReference type="ARBA" id="ARBA00012202"/>
    </source>
</evidence>